<dbReference type="Gene3D" id="3.50.50.60">
    <property type="entry name" value="FAD/NAD(P)-binding domain"/>
    <property type="match status" value="1"/>
</dbReference>
<sequence length="491" mass="54354">MNRLLATKAGSNTYRLRIPWRPFSNDAACPNAGNPETGSEAQQYDIAIVGGGMVGLAFACSLASKPLTKHLNVAIVDSNPALGRKHFIKKDDLPDPRVSTITPASISFLKDIGAWRFVEQHRHAYFDKMQVWDYTGLSYAKYNARDADKEVLGCVVENKVLLSSLLSHVQDTDMLKKIYPSRLSSMSILPNSSSSEVGSTLSMTALFTHGRLAKLELEDGNSLYAKLVVGADGGKSRVRELAGIRTTGWNYTQNAIICTVEHALENHCAWQRFLPSGPLALLPIEELISSIAAKCPVASVIRFQAVAKFFGQLVKDSQFIDMHMENGSKYILLRSLMLGRTDSRLHLVPLSNANGDNSPIIEMEIPPIGTNLICKLLRGSYRGLVCLTNCEGEIVLLNPMLKSFAAVPDLKQEFEVGFQMPFIMSSLGYSLVDKDVKVASFYRLQEVDEGYMNKVFVFSLKTNHWTQIQACPYPSRYIDRLIPAGGALHWL</sequence>
<dbReference type="InterPro" id="IPR002938">
    <property type="entry name" value="FAD-bd"/>
</dbReference>
<organism evidence="2 3">
    <name type="scientific">Hibiscus sabdariffa</name>
    <name type="common">roselle</name>
    <dbReference type="NCBI Taxonomy" id="183260"/>
    <lineage>
        <taxon>Eukaryota</taxon>
        <taxon>Viridiplantae</taxon>
        <taxon>Streptophyta</taxon>
        <taxon>Embryophyta</taxon>
        <taxon>Tracheophyta</taxon>
        <taxon>Spermatophyta</taxon>
        <taxon>Magnoliopsida</taxon>
        <taxon>eudicotyledons</taxon>
        <taxon>Gunneridae</taxon>
        <taxon>Pentapetalae</taxon>
        <taxon>rosids</taxon>
        <taxon>malvids</taxon>
        <taxon>Malvales</taxon>
        <taxon>Malvaceae</taxon>
        <taxon>Malvoideae</taxon>
        <taxon>Hibiscus</taxon>
    </lineage>
</organism>
<dbReference type="InterPro" id="IPR036188">
    <property type="entry name" value="FAD/NAD-bd_sf"/>
</dbReference>
<dbReference type="PRINTS" id="PR00420">
    <property type="entry name" value="RNGMNOXGNASE"/>
</dbReference>
<dbReference type="EMBL" id="JBBPBN010000079">
    <property type="protein sequence ID" value="KAK8983750.1"/>
    <property type="molecule type" value="Genomic_DNA"/>
</dbReference>
<keyword evidence="3" id="KW-1185">Reference proteome</keyword>
<gene>
    <name evidence="2" type="ORF">V6N11_009537</name>
</gene>
<feature type="domain" description="FAD-binding" evidence="1">
    <location>
        <begin position="44"/>
        <end position="255"/>
    </location>
</feature>
<dbReference type="Pfam" id="PF01494">
    <property type="entry name" value="FAD_binding_3"/>
    <property type="match status" value="1"/>
</dbReference>
<dbReference type="PANTHER" id="PTHR43876:SF7">
    <property type="entry name" value="UBIQUINONE BIOSYNTHESIS MONOOXYGENASE COQ6, MITOCHONDRIAL"/>
    <property type="match status" value="1"/>
</dbReference>
<dbReference type="Proteomes" id="UP001396334">
    <property type="component" value="Unassembled WGS sequence"/>
</dbReference>
<evidence type="ECO:0000313" key="3">
    <source>
        <dbReference type="Proteomes" id="UP001396334"/>
    </source>
</evidence>
<comment type="caution">
    <text evidence="2">The sequence shown here is derived from an EMBL/GenBank/DDBJ whole genome shotgun (WGS) entry which is preliminary data.</text>
</comment>
<protein>
    <recommendedName>
        <fullName evidence="1">FAD-binding domain-containing protein</fullName>
    </recommendedName>
</protein>
<accession>A0ABR2P5M7</accession>
<dbReference type="InterPro" id="IPR051205">
    <property type="entry name" value="UbiH/COQ6_monooxygenase"/>
</dbReference>
<evidence type="ECO:0000259" key="1">
    <source>
        <dbReference type="Pfam" id="PF01494"/>
    </source>
</evidence>
<dbReference type="PANTHER" id="PTHR43876">
    <property type="entry name" value="UBIQUINONE BIOSYNTHESIS MONOOXYGENASE COQ6, MITOCHONDRIAL"/>
    <property type="match status" value="1"/>
</dbReference>
<dbReference type="SUPFAM" id="SSF51905">
    <property type="entry name" value="FAD/NAD(P)-binding domain"/>
    <property type="match status" value="1"/>
</dbReference>
<name>A0ABR2P5M7_9ROSI</name>
<proteinExistence type="predicted"/>
<reference evidence="2 3" key="1">
    <citation type="journal article" date="2024" name="G3 (Bethesda)">
        <title>Genome assembly of Hibiscus sabdariffa L. provides insights into metabolisms of medicinal natural products.</title>
        <authorList>
            <person name="Kim T."/>
        </authorList>
    </citation>
    <scope>NUCLEOTIDE SEQUENCE [LARGE SCALE GENOMIC DNA]</scope>
    <source>
        <strain evidence="2">TK-2024</strain>
        <tissue evidence="2">Old leaves</tissue>
    </source>
</reference>
<evidence type="ECO:0000313" key="2">
    <source>
        <dbReference type="EMBL" id="KAK8983750.1"/>
    </source>
</evidence>